<keyword evidence="22" id="KW-1185">Reference proteome</keyword>
<name>A0A2P6QTR4_ROSCH</name>
<keyword evidence="3" id="KW-1003">Cell membrane</keyword>
<keyword evidence="14" id="KW-1133">Transmembrane helix</keyword>
<comment type="caution">
    <text evidence="21">The sequence shown here is derived from an EMBL/GenBank/DDBJ whole genome shotgun (WGS) entry which is preliminary data.</text>
</comment>
<dbReference type="GO" id="GO:0005524">
    <property type="term" value="F:ATP binding"/>
    <property type="evidence" value="ECO:0007669"/>
    <property type="project" value="UniProtKB-KW"/>
</dbReference>
<dbReference type="EC" id="2.7.11.1" evidence="2"/>
<keyword evidence="5" id="KW-0597">Phosphoprotein</keyword>
<dbReference type="SUPFAM" id="SSF56112">
    <property type="entry name" value="Protein kinase-like (PK-like)"/>
    <property type="match status" value="1"/>
</dbReference>
<dbReference type="PANTHER" id="PTHR48008:SF14">
    <property type="entry name" value="PROTEIN KINASE DOMAIN-CONTAINING PROTEIN"/>
    <property type="match status" value="1"/>
</dbReference>
<keyword evidence="4" id="KW-0723">Serine/threonine-protein kinase</keyword>
<evidence type="ECO:0000313" key="22">
    <source>
        <dbReference type="Proteomes" id="UP000238479"/>
    </source>
</evidence>
<evidence type="ECO:0000256" key="10">
    <source>
        <dbReference type="ARBA" id="ARBA00022737"/>
    </source>
</evidence>
<proteinExistence type="predicted"/>
<protein>
    <recommendedName>
        <fullName evidence="2">non-specific serine/threonine protein kinase</fullName>
        <ecNumber evidence="2">2.7.11.1</ecNumber>
    </recommendedName>
</protein>
<feature type="domain" description="Protein kinase" evidence="20">
    <location>
        <begin position="1"/>
        <end position="201"/>
    </location>
</feature>
<dbReference type="GO" id="GO:0005886">
    <property type="term" value="C:plasma membrane"/>
    <property type="evidence" value="ECO:0007669"/>
    <property type="project" value="UniProtKB-SubCell"/>
</dbReference>
<comment type="catalytic activity">
    <reaction evidence="19">
        <text>L-seryl-[protein] + ATP = O-phospho-L-seryl-[protein] + ADP + H(+)</text>
        <dbReference type="Rhea" id="RHEA:17989"/>
        <dbReference type="Rhea" id="RHEA-COMP:9863"/>
        <dbReference type="Rhea" id="RHEA-COMP:11604"/>
        <dbReference type="ChEBI" id="CHEBI:15378"/>
        <dbReference type="ChEBI" id="CHEBI:29999"/>
        <dbReference type="ChEBI" id="CHEBI:30616"/>
        <dbReference type="ChEBI" id="CHEBI:83421"/>
        <dbReference type="ChEBI" id="CHEBI:456216"/>
        <dbReference type="EC" id="2.7.11.1"/>
    </reaction>
</comment>
<evidence type="ECO:0000256" key="6">
    <source>
        <dbReference type="ARBA" id="ARBA00022614"/>
    </source>
</evidence>
<evidence type="ECO:0000256" key="17">
    <source>
        <dbReference type="ARBA" id="ARBA00023180"/>
    </source>
</evidence>
<dbReference type="EMBL" id="PDCK01000042">
    <property type="protein sequence ID" value="PRQ37581.1"/>
    <property type="molecule type" value="Genomic_DNA"/>
</dbReference>
<dbReference type="InterPro" id="IPR000719">
    <property type="entry name" value="Prot_kinase_dom"/>
</dbReference>
<dbReference type="InterPro" id="IPR011009">
    <property type="entry name" value="Kinase-like_dom_sf"/>
</dbReference>
<dbReference type="InterPro" id="IPR008271">
    <property type="entry name" value="Ser/Thr_kinase_AS"/>
</dbReference>
<dbReference type="GO" id="GO:0004674">
    <property type="term" value="F:protein serine/threonine kinase activity"/>
    <property type="evidence" value="ECO:0007669"/>
    <property type="project" value="UniProtKB-KW"/>
</dbReference>
<evidence type="ECO:0000256" key="18">
    <source>
        <dbReference type="ARBA" id="ARBA00047899"/>
    </source>
</evidence>
<comment type="catalytic activity">
    <reaction evidence="18">
        <text>L-threonyl-[protein] + ATP = O-phospho-L-threonyl-[protein] + ADP + H(+)</text>
        <dbReference type="Rhea" id="RHEA:46608"/>
        <dbReference type="Rhea" id="RHEA-COMP:11060"/>
        <dbReference type="Rhea" id="RHEA-COMP:11605"/>
        <dbReference type="ChEBI" id="CHEBI:15378"/>
        <dbReference type="ChEBI" id="CHEBI:30013"/>
        <dbReference type="ChEBI" id="CHEBI:30616"/>
        <dbReference type="ChEBI" id="CHEBI:61977"/>
        <dbReference type="ChEBI" id="CHEBI:456216"/>
        <dbReference type="EC" id="2.7.11.1"/>
    </reaction>
</comment>
<dbReference type="Gramene" id="PRQ37581">
    <property type="protein sequence ID" value="PRQ37581"/>
    <property type="gene ID" value="RchiOBHm_Chr4g0404211"/>
</dbReference>
<evidence type="ECO:0000256" key="4">
    <source>
        <dbReference type="ARBA" id="ARBA00022527"/>
    </source>
</evidence>
<evidence type="ECO:0000256" key="11">
    <source>
        <dbReference type="ARBA" id="ARBA00022741"/>
    </source>
</evidence>
<evidence type="ECO:0000259" key="20">
    <source>
        <dbReference type="PROSITE" id="PS50011"/>
    </source>
</evidence>
<reference evidence="21 22" key="1">
    <citation type="journal article" date="2018" name="Nat. Genet.">
        <title>The Rosa genome provides new insights in the design of modern roses.</title>
        <authorList>
            <person name="Bendahmane M."/>
        </authorList>
    </citation>
    <scope>NUCLEOTIDE SEQUENCE [LARGE SCALE GENOMIC DNA]</scope>
    <source>
        <strain evidence="22">cv. Old Blush</strain>
    </source>
</reference>
<dbReference type="FunFam" id="1.10.510.10:FF:000358">
    <property type="entry name" value="Putative leucine-rich repeat receptor-like serine/threonine-protein kinase"/>
    <property type="match status" value="1"/>
</dbReference>
<dbReference type="STRING" id="74649.A0A2P6QTR4"/>
<keyword evidence="12" id="KW-0418">Kinase</keyword>
<keyword evidence="13" id="KW-0067">ATP-binding</keyword>
<keyword evidence="16" id="KW-0675">Receptor</keyword>
<gene>
    <name evidence="21" type="ORF">RchiOBHm_Chr4g0404211</name>
</gene>
<evidence type="ECO:0000256" key="19">
    <source>
        <dbReference type="ARBA" id="ARBA00048679"/>
    </source>
</evidence>
<evidence type="ECO:0000256" key="13">
    <source>
        <dbReference type="ARBA" id="ARBA00022840"/>
    </source>
</evidence>
<keyword evidence="17" id="KW-0325">Glycoprotein</keyword>
<dbReference type="PROSITE" id="PS50011">
    <property type="entry name" value="PROTEIN_KINASE_DOM"/>
    <property type="match status" value="1"/>
</dbReference>
<organism evidence="21 22">
    <name type="scientific">Rosa chinensis</name>
    <name type="common">China rose</name>
    <dbReference type="NCBI Taxonomy" id="74649"/>
    <lineage>
        <taxon>Eukaryota</taxon>
        <taxon>Viridiplantae</taxon>
        <taxon>Streptophyta</taxon>
        <taxon>Embryophyta</taxon>
        <taxon>Tracheophyta</taxon>
        <taxon>Spermatophyta</taxon>
        <taxon>Magnoliopsida</taxon>
        <taxon>eudicotyledons</taxon>
        <taxon>Gunneridae</taxon>
        <taxon>Pentapetalae</taxon>
        <taxon>rosids</taxon>
        <taxon>fabids</taxon>
        <taxon>Rosales</taxon>
        <taxon>Rosaceae</taxon>
        <taxon>Rosoideae</taxon>
        <taxon>Rosoideae incertae sedis</taxon>
        <taxon>Rosa</taxon>
    </lineage>
</organism>
<evidence type="ECO:0000256" key="7">
    <source>
        <dbReference type="ARBA" id="ARBA00022679"/>
    </source>
</evidence>
<evidence type="ECO:0000256" key="1">
    <source>
        <dbReference type="ARBA" id="ARBA00004162"/>
    </source>
</evidence>
<evidence type="ECO:0000256" key="2">
    <source>
        <dbReference type="ARBA" id="ARBA00012513"/>
    </source>
</evidence>
<sequence>MSNGSLEKWLYSHNYCLSILQRVSMLIDIASALEYLHHGQAEAVVHCDVKPGNILLDEDMVAHVADFDLAKFLAKNKEETQTTIGTLGYVAPGKVSKKGDVYSFGIMLLEIMARKKPTDEMFAGEVTLRQWINVSIPDNVLEVVDAGLLNIEEERDMNATESILVSILEICLTCSEEVAEDRMIIKDVVPKLKKIKLALQH</sequence>
<keyword evidence="9" id="KW-0732">Signal</keyword>
<dbReference type="InterPro" id="IPR052451">
    <property type="entry name" value="Ser/Thr_kinase-like"/>
</dbReference>
<evidence type="ECO:0000256" key="8">
    <source>
        <dbReference type="ARBA" id="ARBA00022692"/>
    </source>
</evidence>
<keyword evidence="15" id="KW-0472">Membrane</keyword>
<evidence type="ECO:0000313" key="21">
    <source>
        <dbReference type="EMBL" id="PRQ37581.1"/>
    </source>
</evidence>
<evidence type="ECO:0000256" key="9">
    <source>
        <dbReference type="ARBA" id="ARBA00022729"/>
    </source>
</evidence>
<keyword evidence="7 21" id="KW-0808">Transferase</keyword>
<dbReference type="Gene3D" id="1.10.510.10">
    <property type="entry name" value="Transferase(Phosphotransferase) domain 1"/>
    <property type="match status" value="1"/>
</dbReference>
<dbReference type="PANTHER" id="PTHR48008">
    <property type="entry name" value="LEUCINE-RICH REPEAT RECEPTOR-LIKE PROTEIN KINASE IMK3-RELATED"/>
    <property type="match status" value="1"/>
</dbReference>
<comment type="subcellular location">
    <subcellularLocation>
        <location evidence="1">Cell membrane</location>
        <topology evidence="1">Single-pass membrane protein</topology>
    </subcellularLocation>
</comment>
<evidence type="ECO:0000256" key="14">
    <source>
        <dbReference type="ARBA" id="ARBA00022989"/>
    </source>
</evidence>
<keyword evidence="6" id="KW-0433">Leucine-rich repeat</keyword>
<dbReference type="Pfam" id="PF00069">
    <property type="entry name" value="Pkinase"/>
    <property type="match status" value="1"/>
</dbReference>
<evidence type="ECO:0000256" key="12">
    <source>
        <dbReference type="ARBA" id="ARBA00022777"/>
    </source>
</evidence>
<keyword evidence="10" id="KW-0677">Repeat</keyword>
<accession>A0A2P6QTR4</accession>
<evidence type="ECO:0000256" key="16">
    <source>
        <dbReference type="ARBA" id="ARBA00023170"/>
    </source>
</evidence>
<dbReference type="Proteomes" id="UP000238479">
    <property type="component" value="Chromosome 4"/>
</dbReference>
<dbReference type="OMA" id="TIDCCVE"/>
<evidence type="ECO:0000256" key="5">
    <source>
        <dbReference type="ARBA" id="ARBA00022553"/>
    </source>
</evidence>
<evidence type="ECO:0000256" key="3">
    <source>
        <dbReference type="ARBA" id="ARBA00022475"/>
    </source>
</evidence>
<dbReference type="PROSITE" id="PS00108">
    <property type="entry name" value="PROTEIN_KINASE_ST"/>
    <property type="match status" value="1"/>
</dbReference>
<evidence type="ECO:0000256" key="15">
    <source>
        <dbReference type="ARBA" id="ARBA00023136"/>
    </source>
</evidence>
<keyword evidence="8" id="KW-0812">Transmembrane</keyword>
<dbReference type="AlphaFoldDB" id="A0A2P6QTR4"/>
<keyword evidence="11" id="KW-0547">Nucleotide-binding</keyword>
<dbReference type="SMART" id="SM00220">
    <property type="entry name" value="S_TKc"/>
    <property type="match status" value="1"/>
</dbReference>